<accession>A0A0H5RM75</accession>
<evidence type="ECO:0000256" key="1">
    <source>
        <dbReference type="ARBA" id="ARBA00001947"/>
    </source>
</evidence>
<comment type="similarity">
    <text evidence="2">Belongs to the metallo-beta-lactamase superfamily.</text>
</comment>
<dbReference type="CDD" id="cd07729">
    <property type="entry name" value="AHL_lactonase_MBL-fold"/>
    <property type="match status" value="1"/>
</dbReference>
<evidence type="ECO:0000256" key="3">
    <source>
        <dbReference type="ARBA" id="ARBA00022723"/>
    </source>
</evidence>
<dbReference type="STRING" id="146018.BN2156_02115"/>
<dbReference type="EMBL" id="CWKH01000001">
    <property type="protein sequence ID" value="CRZ15255.1"/>
    <property type="molecule type" value="Genomic_DNA"/>
</dbReference>
<dbReference type="PANTHER" id="PTHR42978:SF2">
    <property type="entry name" value="102 KBASES UNSTABLE REGION: FROM 1 TO 119443"/>
    <property type="match status" value="1"/>
</dbReference>
<dbReference type="OrthoDB" id="3196337at2"/>
<dbReference type="GO" id="GO:0016787">
    <property type="term" value="F:hydrolase activity"/>
    <property type="evidence" value="ECO:0007669"/>
    <property type="project" value="UniProtKB-KW"/>
</dbReference>
<dbReference type="PANTHER" id="PTHR42978">
    <property type="entry name" value="QUORUM-QUENCHING LACTONASE YTNP-RELATED-RELATED"/>
    <property type="match status" value="1"/>
</dbReference>
<dbReference type="SUPFAM" id="SSF56281">
    <property type="entry name" value="Metallo-hydrolase/oxidoreductase"/>
    <property type="match status" value="1"/>
</dbReference>
<proteinExistence type="inferred from homology"/>
<name>A0A0H5RM75_9MYCO</name>
<protein>
    <submittedName>
        <fullName evidence="7">Beta-lactamase domain-containing protein</fullName>
    </submittedName>
</protein>
<evidence type="ECO:0000313" key="8">
    <source>
        <dbReference type="Proteomes" id="UP000199147"/>
    </source>
</evidence>
<keyword evidence="3" id="KW-0479">Metal-binding</keyword>
<dbReference type="AlphaFoldDB" id="A0A0H5RM75"/>
<dbReference type="InterPro" id="IPR001279">
    <property type="entry name" value="Metallo-B-lactamas"/>
</dbReference>
<dbReference type="Gene3D" id="3.60.15.10">
    <property type="entry name" value="Ribonuclease Z/Hydroxyacylglutathione hydrolase-like"/>
    <property type="match status" value="1"/>
</dbReference>
<evidence type="ECO:0000256" key="5">
    <source>
        <dbReference type="ARBA" id="ARBA00022833"/>
    </source>
</evidence>
<evidence type="ECO:0000259" key="6">
    <source>
        <dbReference type="SMART" id="SM00849"/>
    </source>
</evidence>
<evidence type="ECO:0000256" key="2">
    <source>
        <dbReference type="ARBA" id="ARBA00007749"/>
    </source>
</evidence>
<keyword evidence="8" id="KW-1185">Reference proteome</keyword>
<organism evidence="7 8">
    <name type="scientific">Mycolicibacterium neworleansense</name>
    <dbReference type="NCBI Taxonomy" id="146018"/>
    <lineage>
        <taxon>Bacteria</taxon>
        <taxon>Bacillati</taxon>
        <taxon>Actinomycetota</taxon>
        <taxon>Actinomycetes</taxon>
        <taxon>Mycobacteriales</taxon>
        <taxon>Mycobacteriaceae</taxon>
        <taxon>Mycolicibacterium</taxon>
    </lineage>
</organism>
<evidence type="ECO:0000313" key="7">
    <source>
        <dbReference type="EMBL" id="CRZ15255.1"/>
    </source>
</evidence>
<dbReference type="GO" id="GO:0046872">
    <property type="term" value="F:metal ion binding"/>
    <property type="evidence" value="ECO:0007669"/>
    <property type="project" value="UniProtKB-KW"/>
</dbReference>
<dbReference type="SMART" id="SM00849">
    <property type="entry name" value="Lactamase_B"/>
    <property type="match status" value="1"/>
</dbReference>
<sequence>MATLVRKSGVRHIILLTLGWEELPKSVSVHGAPATERMREPVPGVLLQTDGGWVLLDTGFNTALVRDPALYRRFFPTVEYRPVLPGPGEPIEQRLAEVGVDFDDIHTVAVSHLHHDHAGGLKLFAGKVPVHAQRRELDYGLSNHPEPERNAIVRVDFDDPNIDWRLADGEATIAPGITAIPTYGHTPGHQSFAVELDESVGGGGFVFAFDAADLTENIEQELPIGGFIDVEPEDTVEPIRRLKKLARDKGYQLIPGHDPEVWPGLTHHFHERFGPVQHGLQQECP</sequence>
<dbReference type="InterPro" id="IPR036866">
    <property type="entry name" value="RibonucZ/Hydroxyglut_hydro"/>
</dbReference>
<gene>
    <name evidence="7" type="ORF">BN2156_02115</name>
</gene>
<feature type="domain" description="Metallo-beta-lactamase" evidence="6">
    <location>
        <begin position="41"/>
        <end position="257"/>
    </location>
</feature>
<keyword evidence="4" id="KW-0378">Hydrolase</keyword>
<dbReference type="InterPro" id="IPR051013">
    <property type="entry name" value="MBL_superfamily_lactonases"/>
</dbReference>
<dbReference type="Pfam" id="PF00753">
    <property type="entry name" value="Lactamase_B"/>
    <property type="match status" value="1"/>
</dbReference>
<evidence type="ECO:0000256" key="4">
    <source>
        <dbReference type="ARBA" id="ARBA00022801"/>
    </source>
</evidence>
<reference evidence="8" key="1">
    <citation type="submission" date="2015-07" db="EMBL/GenBank/DDBJ databases">
        <authorList>
            <person name="Urmite Genomes"/>
        </authorList>
    </citation>
    <scope>NUCLEOTIDE SEQUENCE [LARGE SCALE GENOMIC DNA]</scope>
    <source>
        <strain evidence="8">type strain: ATCC 49404</strain>
    </source>
</reference>
<comment type="cofactor">
    <cofactor evidence="1">
        <name>Zn(2+)</name>
        <dbReference type="ChEBI" id="CHEBI:29105"/>
    </cofactor>
</comment>
<keyword evidence="5" id="KW-0862">Zinc</keyword>
<dbReference type="Proteomes" id="UP000199147">
    <property type="component" value="Unassembled WGS sequence"/>
</dbReference>
<dbReference type="RefSeq" id="WP_090513203.1">
    <property type="nucleotide sequence ID" value="NZ_CWKH01000001.1"/>
</dbReference>